<feature type="domain" description="2EXR" evidence="2">
    <location>
        <begin position="20"/>
        <end position="89"/>
    </location>
</feature>
<keyword evidence="4" id="KW-1185">Reference proteome</keyword>
<proteinExistence type="predicted"/>
<dbReference type="EMBL" id="JAPDHF010000017">
    <property type="protein sequence ID" value="KAJ4007462.1"/>
    <property type="molecule type" value="Genomic_DNA"/>
</dbReference>
<dbReference type="AlphaFoldDB" id="A0A9W8PK15"/>
<organism evidence="3 4">
    <name type="scientific">Fusarium irregulare</name>
    <dbReference type="NCBI Taxonomy" id="2494466"/>
    <lineage>
        <taxon>Eukaryota</taxon>
        <taxon>Fungi</taxon>
        <taxon>Dikarya</taxon>
        <taxon>Ascomycota</taxon>
        <taxon>Pezizomycotina</taxon>
        <taxon>Sordariomycetes</taxon>
        <taxon>Hypocreomycetidae</taxon>
        <taxon>Hypocreales</taxon>
        <taxon>Nectriaceae</taxon>
        <taxon>Fusarium</taxon>
        <taxon>Fusarium incarnatum-equiseti species complex</taxon>
    </lineage>
</organism>
<evidence type="ECO:0000313" key="3">
    <source>
        <dbReference type="EMBL" id="KAJ4007462.1"/>
    </source>
</evidence>
<dbReference type="Pfam" id="PF20150">
    <property type="entry name" value="2EXR"/>
    <property type="match status" value="1"/>
</dbReference>
<accession>A0A9W8PK15</accession>
<gene>
    <name evidence="3" type="ORF">NW766_010148</name>
</gene>
<feature type="region of interest" description="Disordered" evidence="1">
    <location>
        <begin position="373"/>
        <end position="406"/>
    </location>
</feature>
<evidence type="ECO:0000259" key="2">
    <source>
        <dbReference type="Pfam" id="PF20150"/>
    </source>
</evidence>
<dbReference type="Proteomes" id="UP001152130">
    <property type="component" value="Unassembled WGS sequence"/>
</dbReference>
<dbReference type="InterPro" id="IPR045518">
    <property type="entry name" value="2EXR"/>
</dbReference>
<sequence>MAALDANPPSDRTEMSLSVFHPFTRLPTEMRWKVWKAACLESTRTSHGLQYIDVKYGWAKPIPYNQNRSAYLFGHGLWKACRESRQVLCQQWEFYGWLEIQKRAIDEDKCFKDYGPPGKSRFHPDILGVKEYPHPAIIDLCGCGEDCRMLVRPGRDIFCLKIENWERSLSPNIYMSFLYITTHTTHTMQKLRQHIPVKKFALEFDKSWIANLPSSMDSMSKEASARGYLAYLLEETSSGNMLGRDLWIIDKDAKWSRAVGEHDRVYRDYDAEYIEAHWSNVVNYKGYVVPPTASQFMKDLEDIDGGLWNSGGLKPKNIVRLLVRRDNQVNDPRLGNAWRDGFGWHIEKHDNWDWQLDSDDDRDWELYSDDDLGLIDDLDRDGDEDEGENLDSNENPDSDEVSPKKQ</sequence>
<dbReference type="OrthoDB" id="3596450at2759"/>
<evidence type="ECO:0000256" key="1">
    <source>
        <dbReference type="SAM" id="MobiDB-lite"/>
    </source>
</evidence>
<evidence type="ECO:0000313" key="4">
    <source>
        <dbReference type="Proteomes" id="UP001152130"/>
    </source>
</evidence>
<reference evidence="3" key="1">
    <citation type="submission" date="2022-10" db="EMBL/GenBank/DDBJ databases">
        <title>Fusarium specimens isolated from Avocado Roots.</title>
        <authorList>
            <person name="Stajich J."/>
            <person name="Roper C."/>
            <person name="Heimlech-Rivalta G."/>
        </authorList>
    </citation>
    <scope>NUCLEOTIDE SEQUENCE</scope>
    <source>
        <strain evidence="3">CF00143</strain>
    </source>
</reference>
<feature type="compositionally biased region" description="Acidic residues" evidence="1">
    <location>
        <begin position="373"/>
        <end position="400"/>
    </location>
</feature>
<protein>
    <recommendedName>
        <fullName evidence="2">2EXR domain-containing protein</fullName>
    </recommendedName>
</protein>
<name>A0A9W8PK15_9HYPO</name>
<comment type="caution">
    <text evidence="3">The sequence shown here is derived from an EMBL/GenBank/DDBJ whole genome shotgun (WGS) entry which is preliminary data.</text>
</comment>